<dbReference type="InterPro" id="IPR007504">
    <property type="entry name" value="H/ACA_rnp_Gar1/Naf1"/>
</dbReference>
<dbReference type="FunFam" id="2.40.10.230:FF:000002">
    <property type="entry name" value="H/ACA ribonucleoprotein complex non-core subunit NAF1"/>
    <property type="match status" value="1"/>
</dbReference>
<dbReference type="SUPFAM" id="SSF50447">
    <property type="entry name" value="Translation proteins"/>
    <property type="match status" value="1"/>
</dbReference>
<dbReference type="GO" id="GO:0001522">
    <property type="term" value="P:pseudouridine synthesis"/>
    <property type="evidence" value="ECO:0007669"/>
    <property type="project" value="InterPro"/>
</dbReference>
<reference evidence="10" key="3">
    <citation type="submission" date="2022-01" db="UniProtKB">
        <authorList>
            <consortium name="EnsemblPlants"/>
        </authorList>
    </citation>
    <scope>IDENTIFICATION</scope>
    <source>
        <strain evidence="10">subsp. vulgare</strain>
    </source>
</reference>
<dbReference type="GO" id="GO:0003723">
    <property type="term" value="F:RNA binding"/>
    <property type="evidence" value="ECO:0000318"/>
    <property type="project" value="GO_Central"/>
</dbReference>
<organism evidence="10 11">
    <name type="scientific">Hordeum vulgare subsp. vulgare</name>
    <name type="common">Domesticated barley</name>
    <dbReference type="NCBI Taxonomy" id="112509"/>
    <lineage>
        <taxon>Eukaryota</taxon>
        <taxon>Viridiplantae</taxon>
        <taxon>Streptophyta</taxon>
        <taxon>Embryophyta</taxon>
        <taxon>Tracheophyta</taxon>
        <taxon>Spermatophyta</taxon>
        <taxon>Magnoliopsida</taxon>
        <taxon>Liliopsida</taxon>
        <taxon>Poales</taxon>
        <taxon>Poaceae</taxon>
        <taxon>BOP clade</taxon>
        <taxon>Pooideae</taxon>
        <taxon>Triticodae</taxon>
        <taxon>Triticeae</taxon>
        <taxon>Hordeinae</taxon>
        <taxon>Hordeum</taxon>
    </lineage>
</organism>
<dbReference type="SMR" id="A0A8I7B3K4"/>
<feature type="compositionally biased region" description="Polar residues" evidence="9">
    <location>
        <begin position="515"/>
        <end position="524"/>
    </location>
</feature>
<feature type="compositionally biased region" description="Polar residues" evidence="9">
    <location>
        <begin position="715"/>
        <end position="727"/>
    </location>
</feature>
<dbReference type="InterPro" id="IPR038664">
    <property type="entry name" value="Gar1/Naf1_Cbf5-bd_sf"/>
</dbReference>
<feature type="compositionally biased region" description="Acidic residues" evidence="9">
    <location>
        <begin position="240"/>
        <end position="264"/>
    </location>
</feature>
<dbReference type="GO" id="GO:0006364">
    <property type="term" value="P:rRNA processing"/>
    <property type="evidence" value="ECO:0007669"/>
    <property type="project" value="UniProtKB-KW"/>
</dbReference>
<reference evidence="10" key="2">
    <citation type="submission" date="2020-10" db="EMBL/GenBank/DDBJ databases">
        <authorList>
            <person name="Scholz U."/>
            <person name="Mascher M."/>
            <person name="Fiebig A."/>
        </authorList>
    </citation>
    <scope>NUCLEOTIDE SEQUENCE [LARGE SCALE GENOMIC DNA]</scope>
    <source>
        <strain evidence="10">cv. Morex</strain>
    </source>
</reference>
<dbReference type="GO" id="GO:0042254">
    <property type="term" value="P:ribosome biogenesis"/>
    <property type="evidence" value="ECO:0000318"/>
    <property type="project" value="GO_Central"/>
</dbReference>
<sequence>MASELAKSFCLADDAAPAGVDSASVPEGGGLGVDQVVKEEGEVEVAEEEGVPLEVKKEAVMLLGGGLGWELAPDQAPVLGTGDLVAGLEPVIDAEMCTAAAGDAEASTVAAVHAEARTIVDAEMSTVAAVAADTCTTMAAVDADTDTGAVAAANADTSAGASVDAEMSTLGAVHADANTIAAAAAAADTSTIAAVDAEMSSGAVVNEEVECGGGKGEEESKDKESESSEDGELSEASSSSDDEEQPAENDEESSEASSSSDEEVPVAKKHGGRTDMEALLEEGELMVGVEDDDEDETPKGPIKSKHEVQVLPPVPKIEVQLEPHHKALPVGAITAIMGERVIVEGSVEHSPLTEGSILWITESRTPLGIVDEIFGPVKNPYYLVRYNSAEEVPAGIGAGTTVSFVAEFADHILNMKELYAKGYDESADHDEEADEPEFSDDEQEAEYRRSQRLAKRQTDRPHDSKKPSGDKKRAQTRGAGFRNDMPPRIHDTQTCDHQSQRRFHQSDMADRVAHQSGQQNSPMSTPRRDMPPRIHDASTPDRRPQPRFHRSDTAVADSTTRQSGPQNFPMSAPTMLPSISMNHAMPSPVQLANQMGSCFINPSQQFSQQPNMVWPGGLPPAGQPNMGVDGAALAANIMQNILMGANQFQQYLQNQNFGGFPNGMPMAQPQFMPGGTMSANMMPFGGPMVNHPFGQASQFPMGQGNFGQFPHMAGNQGQPAGFPNTQGFGRVPSQHEDGDQSPGFANMQGYGRLPSPHGDGGQPPMQFNSLPSPHGDGGQPPMQFNSLPSPHGDGGQPPMQFNSPPSPRGDGGQPRMQFNSGQFNQGNSSFRGRRPQQRGGRHSPGRGGGGGRHRK</sequence>
<feature type="compositionally biased region" description="Basic residues" evidence="9">
    <location>
        <begin position="831"/>
        <end position="844"/>
    </location>
</feature>
<comment type="subcellular location">
    <subcellularLocation>
        <location evidence="1">Nucleus</location>
    </subcellularLocation>
</comment>
<dbReference type="InterPro" id="IPR040309">
    <property type="entry name" value="Naf1"/>
</dbReference>
<evidence type="ECO:0000256" key="6">
    <source>
        <dbReference type="ARBA" id="ARBA00022553"/>
    </source>
</evidence>
<protein>
    <recommendedName>
        <fullName evidence="3">H/ACA ribonucleoprotein complex non-core subunit NAF1</fullName>
    </recommendedName>
</protein>
<feature type="compositionally biased region" description="Basic and acidic residues" evidence="9">
    <location>
        <begin position="485"/>
        <end position="494"/>
    </location>
</feature>
<dbReference type="InterPro" id="IPR009000">
    <property type="entry name" value="Transl_B-barrel_sf"/>
</dbReference>
<dbReference type="Gene3D" id="2.40.10.230">
    <property type="entry name" value="Probable tRNA pseudouridine synthase domain"/>
    <property type="match status" value="1"/>
</dbReference>
<accession>A0A8I7B3K4</accession>
<evidence type="ECO:0000256" key="5">
    <source>
        <dbReference type="ARBA" id="ARBA00022552"/>
    </source>
</evidence>
<dbReference type="Proteomes" id="UP000011116">
    <property type="component" value="Chromosome 1H"/>
</dbReference>
<dbReference type="AlphaFoldDB" id="A0A8I7B3K4"/>
<evidence type="ECO:0000256" key="4">
    <source>
        <dbReference type="ARBA" id="ARBA00022517"/>
    </source>
</evidence>
<evidence type="ECO:0000256" key="2">
    <source>
        <dbReference type="ARBA" id="ARBA00009801"/>
    </source>
</evidence>
<feature type="compositionally biased region" description="Basic and acidic residues" evidence="9">
    <location>
        <begin position="526"/>
        <end position="552"/>
    </location>
</feature>
<keyword evidence="5" id="KW-0698">rRNA processing</keyword>
<feature type="compositionally biased region" description="Polar residues" evidence="9">
    <location>
        <begin position="816"/>
        <end position="830"/>
    </location>
</feature>
<keyword evidence="11" id="KW-1185">Reference proteome</keyword>
<name>A0A8I7B3K4_HORVV</name>
<keyword evidence="4" id="KW-0690">Ribosome biogenesis</keyword>
<feature type="region of interest" description="Disordered" evidence="9">
    <location>
        <begin position="703"/>
        <end position="855"/>
    </location>
</feature>
<keyword evidence="6" id="KW-0597">Phosphoprotein</keyword>
<feature type="region of interest" description="Disordered" evidence="9">
    <location>
        <begin position="209"/>
        <end position="274"/>
    </location>
</feature>
<proteinExistence type="inferred from homology"/>
<evidence type="ECO:0000256" key="3">
    <source>
        <dbReference type="ARBA" id="ARBA00021438"/>
    </source>
</evidence>
<dbReference type="PANTHER" id="PTHR31633">
    <property type="entry name" value="H/ACA RIBONUCLEOPROTEIN COMPLEX NON-CORE SUBUNIT NAF1"/>
    <property type="match status" value="1"/>
</dbReference>
<feature type="compositionally biased region" description="Polar residues" evidence="9">
    <location>
        <begin position="556"/>
        <end position="569"/>
    </location>
</feature>
<feature type="compositionally biased region" description="Basic and acidic residues" evidence="9">
    <location>
        <begin position="215"/>
        <end position="226"/>
    </location>
</feature>
<feature type="compositionally biased region" description="Basic and acidic residues" evidence="9">
    <location>
        <begin position="504"/>
        <end position="513"/>
    </location>
</feature>
<evidence type="ECO:0000256" key="1">
    <source>
        <dbReference type="ARBA" id="ARBA00004123"/>
    </source>
</evidence>
<comment type="similarity">
    <text evidence="2">Belongs to the NAF1 family.</text>
</comment>
<reference evidence="11" key="1">
    <citation type="journal article" date="2012" name="Nature">
        <title>A physical, genetic and functional sequence assembly of the barley genome.</title>
        <authorList>
            <consortium name="The International Barley Genome Sequencing Consortium"/>
            <person name="Mayer K.F."/>
            <person name="Waugh R."/>
            <person name="Brown J.W."/>
            <person name="Schulman A."/>
            <person name="Langridge P."/>
            <person name="Platzer M."/>
            <person name="Fincher G.B."/>
            <person name="Muehlbauer G.J."/>
            <person name="Sato K."/>
            <person name="Close T.J."/>
            <person name="Wise R.P."/>
            <person name="Stein N."/>
        </authorList>
    </citation>
    <scope>NUCLEOTIDE SEQUENCE [LARGE SCALE GENOMIC DNA]</scope>
    <source>
        <strain evidence="11">cv. Morex</strain>
    </source>
</reference>
<evidence type="ECO:0000256" key="8">
    <source>
        <dbReference type="ARBA" id="ARBA00023242"/>
    </source>
</evidence>
<dbReference type="GO" id="GO:0005732">
    <property type="term" value="C:sno(s)RNA-containing ribonucleoprotein complex"/>
    <property type="evidence" value="ECO:0000318"/>
    <property type="project" value="GO_Central"/>
</dbReference>
<keyword evidence="7" id="KW-0694">RNA-binding</keyword>
<feature type="compositionally biased region" description="Acidic residues" evidence="9">
    <location>
        <begin position="427"/>
        <end position="444"/>
    </location>
</feature>
<dbReference type="EnsemblPlants" id="HORVU.MOREX.r3.1HG0067270.1">
    <property type="protein sequence ID" value="HORVU.MOREX.r3.1HG0067270.1"/>
    <property type="gene ID" value="HORVU.MOREX.r3.1HG0067270"/>
</dbReference>
<dbReference type="PANTHER" id="PTHR31633:SF1">
    <property type="entry name" value="H_ACA RIBONUCLEOPROTEIN COMPLEX NON-CORE SUBUNIT NAF1"/>
    <property type="match status" value="1"/>
</dbReference>
<feature type="compositionally biased region" description="Basic and acidic residues" evidence="9">
    <location>
        <begin position="456"/>
        <end position="473"/>
    </location>
</feature>
<evidence type="ECO:0000313" key="11">
    <source>
        <dbReference type="Proteomes" id="UP000011116"/>
    </source>
</evidence>
<evidence type="ECO:0000256" key="7">
    <source>
        <dbReference type="ARBA" id="ARBA00022884"/>
    </source>
</evidence>
<dbReference type="Gramene" id="HORVU.MOREX.r3.1HG0067270.1">
    <property type="protein sequence ID" value="HORVU.MOREX.r3.1HG0067270.1"/>
    <property type="gene ID" value="HORVU.MOREX.r3.1HG0067270"/>
</dbReference>
<keyword evidence="8" id="KW-0539">Nucleus</keyword>
<evidence type="ECO:0000313" key="10">
    <source>
        <dbReference type="EnsemblPlants" id="HORVU.MOREX.r3.1HG0067270.1"/>
    </source>
</evidence>
<dbReference type="GO" id="GO:0000493">
    <property type="term" value="P:box H/ACA snoRNP assembly"/>
    <property type="evidence" value="ECO:0000318"/>
    <property type="project" value="GO_Central"/>
</dbReference>
<feature type="region of interest" description="Disordered" evidence="9">
    <location>
        <begin position="425"/>
        <end position="572"/>
    </location>
</feature>
<dbReference type="Pfam" id="PF04410">
    <property type="entry name" value="Gar1"/>
    <property type="match status" value="1"/>
</dbReference>
<dbReference type="GO" id="GO:0005634">
    <property type="term" value="C:nucleus"/>
    <property type="evidence" value="ECO:0007669"/>
    <property type="project" value="UniProtKB-SubCell"/>
</dbReference>
<feature type="compositionally biased region" description="Gly residues" evidence="9">
    <location>
        <begin position="845"/>
        <end position="855"/>
    </location>
</feature>
<evidence type="ECO:0000256" key="9">
    <source>
        <dbReference type="SAM" id="MobiDB-lite"/>
    </source>
</evidence>